<dbReference type="InterPro" id="IPR036864">
    <property type="entry name" value="Zn2-C6_fun-type_DNA-bd_sf"/>
</dbReference>
<protein>
    <submittedName>
        <fullName evidence="3">Uncharacterized protein</fullName>
    </submittedName>
</protein>
<dbReference type="SUPFAM" id="SSF57701">
    <property type="entry name" value="Zn2/Cys6 DNA-binding domain"/>
    <property type="match status" value="1"/>
</dbReference>
<proteinExistence type="predicted"/>
<dbReference type="PROSITE" id="PS50048">
    <property type="entry name" value="ZN2_CY6_FUNGAL_2"/>
    <property type="match status" value="1"/>
</dbReference>
<dbReference type="InterPro" id="IPR050797">
    <property type="entry name" value="Carb_Metab_Trans_Reg"/>
</dbReference>
<dbReference type="Proteomes" id="UP000760494">
    <property type="component" value="Unassembled WGS sequence"/>
</dbReference>
<dbReference type="OrthoDB" id="4222821at2759"/>
<organism evidence="3 4">
    <name type="scientific">Fusarium fujikuroi</name>
    <name type="common">Bakanae and foot rot disease fungus</name>
    <name type="synonym">Gibberella fujikuroi</name>
    <dbReference type="NCBI Taxonomy" id="5127"/>
    <lineage>
        <taxon>Eukaryota</taxon>
        <taxon>Fungi</taxon>
        <taxon>Dikarya</taxon>
        <taxon>Ascomycota</taxon>
        <taxon>Pezizomycotina</taxon>
        <taxon>Sordariomycetes</taxon>
        <taxon>Hypocreomycetidae</taxon>
        <taxon>Hypocreales</taxon>
        <taxon>Nectriaceae</taxon>
        <taxon>Fusarium</taxon>
        <taxon>Fusarium fujikuroi species complex</taxon>
    </lineage>
</organism>
<dbReference type="PROSITE" id="PS00463">
    <property type="entry name" value="ZN2_CY6_FUNGAL_1"/>
    <property type="match status" value="1"/>
</dbReference>
<dbReference type="Gene3D" id="4.10.240.10">
    <property type="entry name" value="Zn(2)-C6 fungal-type DNA-binding domain"/>
    <property type="match status" value="1"/>
</dbReference>
<reference evidence="3" key="1">
    <citation type="submission" date="2019-05" db="EMBL/GenBank/DDBJ databases">
        <authorList>
            <person name="Piombo E."/>
        </authorList>
    </citation>
    <scope>NUCLEOTIDE SEQUENCE</scope>
    <source>
        <strain evidence="3">C2S</strain>
    </source>
</reference>
<evidence type="ECO:0000313" key="4">
    <source>
        <dbReference type="Proteomes" id="UP000760494"/>
    </source>
</evidence>
<evidence type="ECO:0000256" key="1">
    <source>
        <dbReference type="ARBA" id="ARBA00023242"/>
    </source>
</evidence>
<sequence length="474" mass="51596">MPPYNFPSVRASCDRCRFHKLKCIVNAEDKSVQQKCARCVRAKVECVYSQRARPKRQKNLESEGSSGEGEMGPLTPPTGSGEDASFDNLDSSYTGSPDIWAMLNTSDFGVRLDESTLTFGSFAQTPPGVASASASGLHVGSMLDVVPNQILGNGLVTEPTTPKLEQNTVLDTSARITPFMHDCTQSQANGSIDIDGASPITRLSNLMADIYRTLAILTGTSHASKYPNFNFCEYPIGTVLHLARTLVEIIPQVTSSFHTASAFTQDVNGVSRRDSISSISPFNSYSYYADLQSITPPSSTASHSLRDSMDAPTKMLAMSCYSSLRRLYCLVLTHFETYLRMTLPAFTSELLSQNAAGVKTLQLGELPLTDEVCSRIGTAVKLMLDALRSAEDMLGLSDYASTTRRCRKADPCGCPFSAGSTERGQDVTPLAYEELSEVFKDSAMMGYEGAHMDNLASKVESVKTMLKDRIDLRL</sequence>
<dbReference type="GO" id="GO:0000981">
    <property type="term" value="F:DNA-binding transcription factor activity, RNA polymerase II-specific"/>
    <property type="evidence" value="ECO:0007669"/>
    <property type="project" value="InterPro"/>
</dbReference>
<gene>
    <name evidence="3" type="ORF">C2S_12247</name>
</gene>
<comment type="caution">
    <text evidence="3">The sequence shown here is derived from an EMBL/GenBank/DDBJ whole genome shotgun (WGS) entry which is preliminary data.</text>
</comment>
<feature type="region of interest" description="Disordered" evidence="2">
    <location>
        <begin position="53"/>
        <end position="88"/>
    </location>
</feature>
<dbReference type="EMBL" id="CABFJX010000410">
    <property type="protein sequence ID" value="VTT81911.1"/>
    <property type="molecule type" value="Genomic_DNA"/>
</dbReference>
<dbReference type="SMART" id="SM00066">
    <property type="entry name" value="GAL4"/>
    <property type="match status" value="1"/>
</dbReference>
<dbReference type="Pfam" id="PF00172">
    <property type="entry name" value="Zn_clus"/>
    <property type="match status" value="1"/>
</dbReference>
<dbReference type="AlphaFoldDB" id="A0A0I9XUP6"/>
<dbReference type="PANTHER" id="PTHR31668">
    <property type="entry name" value="GLUCOSE TRANSPORT TRANSCRIPTION REGULATOR RGT1-RELATED-RELATED"/>
    <property type="match status" value="1"/>
</dbReference>
<accession>A0A0I9XUP6</accession>
<keyword evidence="1" id="KW-0539">Nucleus</keyword>
<evidence type="ECO:0000256" key="2">
    <source>
        <dbReference type="SAM" id="MobiDB-lite"/>
    </source>
</evidence>
<dbReference type="CDD" id="cd00067">
    <property type="entry name" value="GAL4"/>
    <property type="match status" value="1"/>
</dbReference>
<dbReference type="eggNOG" id="ENOG502RKAQ">
    <property type="taxonomic scope" value="Eukaryota"/>
</dbReference>
<evidence type="ECO:0000313" key="3">
    <source>
        <dbReference type="EMBL" id="VTT81911.1"/>
    </source>
</evidence>
<name>A0A0I9XUP6_FUSFU</name>
<dbReference type="InterPro" id="IPR001138">
    <property type="entry name" value="Zn2Cys6_DnaBD"/>
</dbReference>
<dbReference type="GO" id="GO:0008270">
    <property type="term" value="F:zinc ion binding"/>
    <property type="evidence" value="ECO:0007669"/>
    <property type="project" value="InterPro"/>
</dbReference>